<dbReference type="EMBL" id="SDHZ01000003">
    <property type="protein sequence ID" value="RXK81669.1"/>
    <property type="molecule type" value="Genomic_DNA"/>
</dbReference>
<gene>
    <name evidence="2" type="ORF">ESB13_17875</name>
</gene>
<comment type="caution">
    <text evidence="2">The sequence shown here is derived from an EMBL/GenBank/DDBJ whole genome shotgun (WGS) entry which is preliminary data.</text>
</comment>
<proteinExistence type="predicted"/>
<evidence type="ECO:0000313" key="3">
    <source>
        <dbReference type="Proteomes" id="UP000290545"/>
    </source>
</evidence>
<feature type="chain" id="PRO_5020762650" description="TerB family tellurite resistance protein" evidence="1">
    <location>
        <begin position="20"/>
        <end position="213"/>
    </location>
</feature>
<evidence type="ECO:0000256" key="1">
    <source>
        <dbReference type="SAM" id="SignalP"/>
    </source>
</evidence>
<name>A0A4Q1D2Z9_9BACT</name>
<reference evidence="2 3" key="1">
    <citation type="submission" date="2019-01" db="EMBL/GenBank/DDBJ databases">
        <title>Filimonas sp. strain TTM-71.</title>
        <authorList>
            <person name="Chen W.-M."/>
        </authorList>
    </citation>
    <scope>NUCLEOTIDE SEQUENCE [LARGE SCALE GENOMIC DNA]</scope>
    <source>
        <strain evidence="2 3">TTM-71</strain>
    </source>
</reference>
<keyword evidence="1" id="KW-0732">Signal</keyword>
<evidence type="ECO:0000313" key="2">
    <source>
        <dbReference type="EMBL" id="RXK81669.1"/>
    </source>
</evidence>
<feature type="signal peptide" evidence="1">
    <location>
        <begin position="1"/>
        <end position="19"/>
    </location>
</feature>
<sequence length="213" mass="24294">MKNVILLMSLILLAHFGHAQTWDEWFNQKKTQKKYLLAQIAAFHTYAEYLKKGYDIAKGGLNAIHDIKNGEFGLHRDYFNALKQVSPVVRQYAPLAEAANNIVFAIKLCTEAKQRMIGNDRFLPAQREFYVRCIDTLIGQITNTLDDLIAITTNGRFQMTDDERIQRIDAALKANRAQSADAGKYYQLVISIDKNIEKQLSEDNALQVLLDVK</sequence>
<evidence type="ECO:0008006" key="4">
    <source>
        <dbReference type="Google" id="ProtNLM"/>
    </source>
</evidence>
<dbReference type="AlphaFoldDB" id="A0A4Q1D2Z9"/>
<keyword evidence="3" id="KW-1185">Reference proteome</keyword>
<dbReference type="Proteomes" id="UP000290545">
    <property type="component" value="Unassembled WGS sequence"/>
</dbReference>
<dbReference type="OrthoDB" id="673795at2"/>
<dbReference type="RefSeq" id="WP_129005066.1">
    <property type="nucleotide sequence ID" value="NZ_SDHZ01000003.1"/>
</dbReference>
<organism evidence="2 3">
    <name type="scientific">Filimonas effusa</name>
    <dbReference type="NCBI Taxonomy" id="2508721"/>
    <lineage>
        <taxon>Bacteria</taxon>
        <taxon>Pseudomonadati</taxon>
        <taxon>Bacteroidota</taxon>
        <taxon>Chitinophagia</taxon>
        <taxon>Chitinophagales</taxon>
        <taxon>Chitinophagaceae</taxon>
        <taxon>Filimonas</taxon>
    </lineage>
</organism>
<protein>
    <recommendedName>
        <fullName evidence="4">TerB family tellurite resistance protein</fullName>
    </recommendedName>
</protein>
<accession>A0A4Q1D2Z9</accession>